<dbReference type="AlphaFoldDB" id="A0A8X6W0U7"/>
<evidence type="ECO:0000313" key="4">
    <source>
        <dbReference type="Proteomes" id="UP000887159"/>
    </source>
</evidence>
<evidence type="ECO:0000256" key="1">
    <source>
        <dbReference type="ARBA" id="ARBA00012493"/>
    </source>
</evidence>
<dbReference type="PANTHER" id="PTHR37984">
    <property type="entry name" value="PROTEIN CBG26694"/>
    <property type="match status" value="1"/>
</dbReference>
<proteinExistence type="predicted"/>
<dbReference type="InterPro" id="IPR041588">
    <property type="entry name" value="Integrase_H2C2"/>
</dbReference>
<dbReference type="EC" id="2.7.7.49" evidence="1"/>
<dbReference type="GO" id="GO:0003964">
    <property type="term" value="F:RNA-directed DNA polymerase activity"/>
    <property type="evidence" value="ECO:0007669"/>
    <property type="project" value="UniProtKB-EC"/>
</dbReference>
<name>A0A8X6W0U7_TRICX</name>
<dbReference type="Pfam" id="PF17921">
    <property type="entry name" value="Integrase_H2C2"/>
    <property type="match status" value="1"/>
</dbReference>
<dbReference type="Proteomes" id="UP000887159">
    <property type="component" value="Unassembled WGS sequence"/>
</dbReference>
<feature type="domain" description="Integrase zinc-binding" evidence="2">
    <location>
        <begin position="56"/>
        <end position="105"/>
    </location>
</feature>
<protein>
    <recommendedName>
        <fullName evidence="1">RNA-directed DNA polymerase</fullName>
        <ecNumber evidence="1">2.7.7.49</ecNumber>
    </recommendedName>
</protein>
<organism evidence="3 4">
    <name type="scientific">Trichonephila clavipes</name>
    <name type="common">Golden silk orbweaver</name>
    <name type="synonym">Nephila clavipes</name>
    <dbReference type="NCBI Taxonomy" id="2585209"/>
    <lineage>
        <taxon>Eukaryota</taxon>
        <taxon>Metazoa</taxon>
        <taxon>Ecdysozoa</taxon>
        <taxon>Arthropoda</taxon>
        <taxon>Chelicerata</taxon>
        <taxon>Arachnida</taxon>
        <taxon>Araneae</taxon>
        <taxon>Araneomorphae</taxon>
        <taxon>Entelegynae</taxon>
        <taxon>Araneoidea</taxon>
        <taxon>Nephilidae</taxon>
        <taxon>Trichonephila</taxon>
    </lineage>
</organism>
<keyword evidence="4" id="KW-1185">Reference proteome</keyword>
<gene>
    <name evidence="3" type="primary">RF55_20465</name>
    <name evidence="3" type="ORF">TNCV_1915311</name>
</gene>
<dbReference type="PANTHER" id="PTHR37984:SF5">
    <property type="entry name" value="PROTEIN NYNRIN-LIKE"/>
    <property type="match status" value="1"/>
</dbReference>
<comment type="caution">
    <text evidence="3">The sequence shown here is derived from an EMBL/GenBank/DDBJ whole genome shotgun (WGS) entry which is preliminary data.</text>
</comment>
<dbReference type="Gene3D" id="1.10.340.70">
    <property type="match status" value="1"/>
</dbReference>
<reference evidence="3" key="1">
    <citation type="submission" date="2020-08" db="EMBL/GenBank/DDBJ databases">
        <title>Multicomponent nature underlies the extraordinary mechanical properties of spider dragline silk.</title>
        <authorList>
            <person name="Kono N."/>
            <person name="Nakamura H."/>
            <person name="Mori M."/>
            <person name="Yoshida Y."/>
            <person name="Ohtoshi R."/>
            <person name="Malay A.D."/>
            <person name="Moran D.A.P."/>
            <person name="Tomita M."/>
            <person name="Numata K."/>
            <person name="Arakawa K."/>
        </authorList>
    </citation>
    <scope>NUCLEOTIDE SEQUENCE</scope>
</reference>
<evidence type="ECO:0000259" key="2">
    <source>
        <dbReference type="Pfam" id="PF17921"/>
    </source>
</evidence>
<accession>A0A8X6W0U7</accession>
<dbReference type="InterPro" id="IPR050951">
    <property type="entry name" value="Retrovirus_Pol_polyprotein"/>
</dbReference>
<evidence type="ECO:0000313" key="3">
    <source>
        <dbReference type="EMBL" id="GFY25781.1"/>
    </source>
</evidence>
<dbReference type="EMBL" id="BMAU01021373">
    <property type="protein sequence ID" value="GFY25781.1"/>
    <property type="molecule type" value="Genomic_DNA"/>
</dbReference>
<sequence>MLVTSDEFTYNIVNSQEADENIRNIKKLLPSSKTSEFILNDNVLFKISENQELLVVPEMMQVNVIKKAHSFRHFAVTKTEELVRRDYYFPNMRKCVENVIKNCVEGRLANRKMQEENGKTYH</sequence>